<dbReference type="AlphaFoldDB" id="A0A8D8DS63"/>
<feature type="compositionally biased region" description="Basic and acidic residues" evidence="1">
    <location>
        <begin position="61"/>
        <end position="71"/>
    </location>
</feature>
<sequence>MFRANLPDSWAANRLLLSLFRCWSSSRGGSSSSFARTHTDRQLAATHTLCWSPSFPGNDPKTGEEGKERSSKFGHQQKKGSSRDFPVVVFTTNCTHTHGGAFAGQILPGNWSFRGISGESSP</sequence>
<feature type="region of interest" description="Disordered" evidence="1">
    <location>
        <begin position="51"/>
        <end position="82"/>
    </location>
</feature>
<evidence type="ECO:0000256" key="1">
    <source>
        <dbReference type="SAM" id="MobiDB-lite"/>
    </source>
</evidence>
<reference evidence="2" key="1">
    <citation type="submission" date="2021-05" db="EMBL/GenBank/DDBJ databases">
        <authorList>
            <person name="Alioto T."/>
            <person name="Alioto T."/>
            <person name="Gomez Garrido J."/>
        </authorList>
    </citation>
    <scope>NUCLEOTIDE SEQUENCE</scope>
</reference>
<organism evidence="2">
    <name type="scientific">Culex pipiens</name>
    <name type="common">House mosquito</name>
    <dbReference type="NCBI Taxonomy" id="7175"/>
    <lineage>
        <taxon>Eukaryota</taxon>
        <taxon>Metazoa</taxon>
        <taxon>Ecdysozoa</taxon>
        <taxon>Arthropoda</taxon>
        <taxon>Hexapoda</taxon>
        <taxon>Insecta</taxon>
        <taxon>Pterygota</taxon>
        <taxon>Neoptera</taxon>
        <taxon>Endopterygota</taxon>
        <taxon>Diptera</taxon>
        <taxon>Nematocera</taxon>
        <taxon>Culicoidea</taxon>
        <taxon>Culicidae</taxon>
        <taxon>Culicinae</taxon>
        <taxon>Culicini</taxon>
        <taxon>Culex</taxon>
        <taxon>Culex</taxon>
    </lineage>
</organism>
<protein>
    <submittedName>
        <fullName evidence="2">(northern house mosquito) hypothetical protein</fullName>
    </submittedName>
</protein>
<accession>A0A8D8DS63</accession>
<proteinExistence type="predicted"/>
<name>A0A8D8DS63_CULPI</name>
<dbReference type="EMBL" id="HBUE01279362">
    <property type="protein sequence ID" value="CAG6568235.1"/>
    <property type="molecule type" value="Transcribed_RNA"/>
</dbReference>
<evidence type="ECO:0000313" key="2">
    <source>
        <dbReference type="EMBL" id="CAG6516736.1"/>
    </source>
</evidence>
<dbReference type="EMBL" id="HBUE01173894">
    <property type="protein sequence ID" value="CAG6516736.1"/>
    <property type="molecule type" value="Transcribed_RNA"/>
</dbReference>